<dbReference type="EMBL" id="JAVREM010000002">
    <property type="protein sequence ID" value="MDT0317514.1"/>
    <property type="molecule type" value="Genomic_DNA"/>
</dbReference>
<organism evidence="7 8">
    <name type="scientific">Streptomyces millisiae</name>
    <dbReference type="NCBI Taxonomy" id="3075542"/>
    <lineage>
        <taxon>Bacteria</taxon>
        <taxon>Bacillati</taxon>
        <taxon>Actinomycetota</taxon>
        <taxon>Actinomycetes</taxon>
        <taxon>Kitasatosporales</taxon>
        <taxon>Streptomycetaceae</taxon>
        <taxon>Streptomyces</taxon>
    </lineage>
</organism>
<evidence type="ECO:0000256" key="4">
    <source>
        <dbReference type="ARBA" id="ARBA00022842"/>
    </source>
</evidence>
<keyword evidence="3 5" id="KW-0378">Hydrolase</keyword>
<dbReference type="InterPro" id="IPR000086">
    <property type="entry name" value="NUDIX_hydrolase_dom"/>
</dbReference>
<evidence type="ECO:0000256" key="3">
    <source>
        <dbReference type="ARBA" id="ARBA00022801"/>
    </source>
</evidence>
<evidence type="ECO:0000313" key="8">
    <source>
        <dbReference type="Proteomes" id="UP001183420"/>
    </source>
</evidence>
<sequence length="173" mass="18712">MAYTYGRSITHCPYCGGPYLADAGWPRDCPGCGETSWANPVPVAVTLLPVRDAERVGLVVVRRDIEPCRGELALPGGYMEIGESWQQAAVRELREETGLVAAAEDVSLFGVRGGERTLNLFALLPPRESGTLPAPVATPEATEWLVIHEPTPLAFPTHTEVVEEFFARAPAGR</sequence>
<evidence type="ECO:0000256" key="5">
    <source>
        <dbReference type="RuleBase" id="RU003476"/>
    </source>
</evidence>
<name>A0ABU2LIV0_9ACTN</name>
<evidence type="ECO:0000313" key="7">
    <source>
        <dbReference type="EMBL" id="MDT0317514.1"/>
    </source>
</evidence>
<dbReference type="InterPro" id="IPR015797">
    <property type="entry name" value="NUDIX_hydrolase-like_dom_sf"/>
</dbReference>
<dbReference type="Pfam" id="PF00293">
    <property type="entry name" value="NUDIX"/>
    <property type="match status" value="1"/>
</dbReference>
<keyword evidence="8" id="KW-1185">Reference proteome</keyword>
<accession>A0ABU2LIV0</accession>
<dbReference type="RefSeq" id="WP_311595550.1">
    <property type="nucleotide sequence ID" value="NZ_JAVREM010000002.1"/>
</dbReference>
<dbReference type="PRINTS" id="PR00502">
    <property type="entry name" value="NUDIXFAMILY"/>
</dbReference>
<dbReference type="InterPro" id="IPR020476">
    <property type="entry name" value="Nudix_hydrolase"/>
</dbReference>
<proteinExistence type="inferred from homology"/>
<dbReference type="PROSITE" id="PS00893">
    <property type="entry name" value="NUDIX_BOX"/>
    <property type="match status" value="1"/>
</dbReference>
<dbReference type="Proteomes" id="UP001183420">
    <property type="component" value="Unassembled WGS sequence"/>
</dbReference>
<gene>
    <name evidence="7" type="ORF">RNC47_04070</name>
</gene>
<reference evidence="8" key="1">
    <citation type="submission" date="2023-07" db="EMBL/GenBank/DDBJ databases">
        <title>30 novel species of actinomycetes from the DSMZ collection.</title>
        <authorList>
            <person name="Nouioui I."/>
        </authorList>
    </citation>
    <scope>NUCLEOTIDE SEQUENCE [LARGE SCALE GENOMIC DNA]</scope>
    <source>
        <strain evidence="8">DSM 44918</strain>
    </source>
</reference>
<evidence type="ECO:0000256" key="2">
    <source>
        <dbReference type="ARBA" id="ARBA00005582"/>
    </source>
</evidence>
<keyword evidence="4" id="KW-0460">Magnesium</keyword>
<comment type="cofactor">
    <cofactor evidence="1">
        <name>Mg(2+)</name>
        <dbReference type="ChEBI" id="CHEBI:18420"/>
    </cofactor>
</comment>
<evidence type="ECO:0000256" key="1">
    <source>
        <dbReference type="ARBA" id="ARBA00001946"/>
    </source>
</evidence>
<dbReference type="InterPro" id="IPR020084">
    <property type="entry name" value="NUDIX_hydrolase_CS"/>
</dbReference>
<dbReference type="PANTHER" id="PTHR43222">
    <property type="entry name" value="NUDIX HYDROLASE 23"/>
    <property type="match status" value="1"/>
</dbReference>
<comment type="similarity">
    <text evidence="2 5">Belongs to the Nudix hydrolase family.</text>
</comment>
<dbReference type="Gene3D" id="3.90.79.10">
    <property type="entry name" value="Nucleoside Triphosphate Pyrophosphohydrolase"/>
    <property type="match status" value="1"/>
</dbReference>
<dbReference type="PROSITE" id="PS51462">
    <property type="entry name" value="NUDIX"/>
    <property type="match status" value="1"/>
</dbReference>
<dbReference type="PANTHER" id="PTHR43222:SF12">
    <property type="entry name" value="NUDIX HYDROLASE"/>
    <property type="match status" value="1"/>
</dbReference>
<feature type="domain" description="Nudix hydrolase" evidence="6">
    <location>
        <begin position="40"/>
        <end position="169"/>
    </location>
</feature>
<evidence type="ECO:0000259" key="6">
    <source>
        <dbReference type="PROSITE" id="PS51462"/>
    </source>
</evidence>
<dbReference type="SUPFAM" id="SSF55811">
    <property type="entry name" value="Nudix"/>
    <property type="match status" value="1"/>
</dbReference>
<protein>
    <submittedName>
        <fullName evidence="7">NUDIX domain-containing protein</fullName>
    </submittedName>
</protein>
<comment type="caution">
    <text evidence="7">The sequence shown here is derived from an EMBL/GenBank/DDBJ whole genome shotgun (WGS) entry which is preliminary data.</text>
</comment>